<gene>
    <name evidence="2" type="ORF">A2192_01405</name>
</gene>
<evidence type="ECO:0000256" key="1">
    <source>
        <dbReference type="SAM" id="Phobius"/>
    </source>
</evidence>
<feature type="transmembrane region" description="Helical" evidence="1">
    <location>
        <begin position="12"/>
        <end position="30"/>
    </location>
</feature>
<feature type="transmembrane region" description="Helical" evidence="1">
    <location>
        <begin position="307"/>
        <end position="327"/>
    </location>
</feature>
<dbReference type="Proteomes" id="UP000179274">
    <property type="component" value="Unassembled WGS sequence"/>
</dbReference>
<protein>
    <submittedName>
        <fullName evidence="2">Uncharacterized protein</fullName>
    </submittedName>
</protein>
<proteinExistence type="predicted"/>
<feature type="transmembrane region" description="Helical" evidence="1">
    <location>
        <begin position="59"/>
        <end position="76"/>
    </location>
</feature>
<dbReference type="AlphaFoldDB" id="A0A1F6YHQ9"/>
<keyword evidence="1" id="KW-0472">Membrane</keyword>
<feature type="transmembrane region" description="Helical" evidence="1">
    <location>
        <begin position="216"/>
        <end position="239"/>
    </location>
</feature>
<reference evidence="2 3" key="1">
    <citation type="journal article" date="2016" name="Nat. Commun.">
        <title>Thousands of microbial genomes shed light on interconnected biogeochemical processes in an aquifer system.</title>
        <authorList>
            <person name="Anantharaman K."/>
            <person name="Brown C.T."/>
            <person name="Hug L.A."/>
            <person name="Sharon I."/>
            <person name="Castelle C.J."/>
            <person name="Probst A.J."/>
            <person name="Thomas B.C."/>
            <person name="Singh A."/>
            <person name="Wilkins M.J."/>
            <person name="Karaoz U."/>
            <person name="Brodie E.L."/>
            <person name="Williams K.H."/>
            <person name="Hubbard S.S."/>
            <person name="Banfield J.F."/>
        </authorList>
    </citation>
    <scope>NUCLEOTIDE SEQUENCE [LARGE SCALE GENOMIC DNA]</scope>
</reference>
<comment type="caution">
    <text evidence="2">The sequence shown here is derived from an EMBL/GenBank/DDBJ whole genome shotgun (WGS) entry which is preliminary data.</text>
</comment>
<accession>A0A1F6YHQ9</accession>
<keyword evidence="1" id="KW-1133">Transmembrane helix</keyword>
<feature type="transmembrane region" description="Helical" evidence="1">
    <location>
        <begin position="348"/>
        <end position="366"/>
    </location>
</feature>
<feature type="transmembrane region" description="Helical" evidence="1">
    <location>
        <begin position="186"/>
        <end position="210"/>
    </location>
</feature>
<feature type="transmembrane region" description="Helical" evidence="1">
    <location>
        <begin position="251"/>
        <end position="272"/>
    </location>
</feature>
<feature type="transmembrane region" description="Helical" evidence="1">
    <location>
        <begin position="83"/>
        <end position="102"/>
    </location>
</feature>
<feature type="transmembrane region" description="Helical" evidence="1">
    <location>
        <begin position="114"/>
        <end position="139"/>
    </location>
</feature>
<keyword evidence="1" id="KW-0812">Transmembrane</keyword>
<sequence length="482" mass="54018">MALKIFNPKILIIAIVVAIFIAFFFSWNQFSVFEKMKTYKPGVPEYAELSSQYSGSETIVNFMAWVGAILLAMLLYKFGSPVFVLIAGLLLLILSGLYPSTLGHILYKSEQLKAMWLFNFLLLKLASPIGLVLIFTAIIKFIKKLRKAESPENISAVDSVDGNIPHDQNREGLVSRIEDYACFNSAVFNITFTIFSISSFILFLFGTGGWIGMIEFALFVLASVILVILGIIRLFVNLFRKKKNVIAKRKTVVIFIIIIAVILSYITIFNMGDCGDADGYYNILKKIVMGNNACQESSLDITKIGSILLPLAIPAYLIILLIFSWFINSRPKATEENLSFLSSRVTNIFSAVVVIFSFVIISLFYFTNEQSMAPRKFSQSASKDNDITICDKINPSGDWEKIEKGTCYMLVISKIYRDGGGENYLPSNCNKVTDSDYKADCITFASGLLLNNISLCDSLKHVEIIERCKISIARFPDLPFER</sequence>
<evidence type="ECO:0000313" key="3">
    <source>
        <dbReference type="Proteomes" id="UP000179274"/>
    </source>
</evidence>
<dbReference type="EMBL" id="MFVW01000029">
    <property type="protein sequence ID" value="OGJ05884.1"/>
    <property type="molecule type" value="Genomic_DNA"/>
</dbReference>
<organism evidence="2 3">
    <name type="scientific">Candidatus Nomurabacteria bacterium RIFOXYA1_FULL_35_17</name>
    <dbReference type="NCBI Taxonomy" id="1801798"/>
    <lineage>
        <taxon>Bacteria</taxon>
        <taxon>Candidatus Nomuraibacteriota</taxon>
    </lineage>
</organism>
<evidence type="ECO:0000313" key="2">
    <source>
        <dbReference type="EMBL" id="OGJ05884.1"/>
    </source>
</evidence>
<name>A0A1F6YHQ9_9BACT</name>